<keyword evidence="7" id="KW-1185">Reference proteome</keyword>
<dbReference type="PRINTS" id="PR00320">
    <property type="entry name" value="GPROTEINBRPT"/>
</dbReference>
<feature type="repeat" description="WD" evidence="4">
    <location>
        <begin position="154"/>
        <end position="187"/>
    </location>
</feature>
<organism evidence="6 7">
    <name type="scientific">Thelohanellus kitauei</name>
    <name type="common">Myxosporean</name>
    <dbReference type="NCBI Taxonomy" id="669202"/>
    <lineage>
        <taxon>Eukaryota</taxon>
        <taxon>Metazoa</taxon>
        <taxon>Cnidaria</taxon>
        <taxon>Myxozoa</taxon>
        <taxon>Myxosporea</taxon>
        <taxon>Bivalvulida</taxon>
        <taxon>Platysporina</taxon>
        <taxon>Myxobolidae</taxon>
        <taxon>Thelohanellus</taxon>
    </lineage>
</organism>
<evidence type="ECO:0000259" key="5">
    <source>
        <dbReference type="Pfam" id="PF04003"/>
    </source>
</evidence>
<dbReference type="InterPro" id="IPR020472">
    <property type="entry name" value="WD40_PAC1"/>
</dbReference>
<dbReference type="InterPro" id="IPR019775">
    <property type="entry name" value="WD40_repeat_CS"/>
</dbReference>
<dbReference type="SUPFAM" id="SSF50978">
    <property type="entry name" value="WD40 repeat-like"/>
    <property type="match status" value="2"/>
</dbReference>
<feature type="domain" description="Small-subunit processome Utp12" evidence="5">
    <location>
        <begin position="773"/>
        <end position="875"/>
    </location>
</feature>
<dbReference type="GO" id="GO:0032040">
    <property type="term" value="C:small-subunit processome"/>
    <property type="evidence" value="ECO:0007669"/>
    <property type="project" value="TreeGrafter"/>
</dbReference>
<dbReference type="GO" id="GO:0034388">
    <property type="term" value="C:Pwp2p-containing subcomplex of 90S preribosome"/>
    <property type="evidence" value="ECO:0007669"/>
    <property type="project" value="TreeGrafter"/>
</dbReference>
<reference evidence="6 7" key="1">
    <citation type="journal article" date="2014" name="Genome Biol. Evol.">
        <title>The genome of the myxosporean Thelohanellus kitauei shows adaptations to nutrient acquisition within its fish host.</title>
        <authorList>
            <person name="Yang Y."/>
            <person name="Xiong J."/>
            <person name="Zhou Z."/>
            <person name="Huo F."/>
            <person name="Miao W."/>
            <person name="Ran C."/>
            <person name="Liu Y."/>
            <person name="Zhang J."/>
            <person name="Feng J."/>
            <person name="Wang M."/>
            <person name="Wang M."/>
            <person name="Wang L."/>
            <person name="Yao B."/>
        </authorList>
    </citation>
    <scope>NUCLEOTIDE SEQUENCE [LARGE SCALE GENOMIC DNA]</scope>
    <source>
        <strain evidence="6">Wuqing</strain>
    </source>
</reference>
<sequence length="888" mass="100586">MKRTVSQHETHGVATWYTRCPIMDAKPVTLLRVGLKHVLSRNNVLKLRNRLFLMKTYLKFVQSGYPLNVICSPNSNFKLLHLKEDKNLSKIYVACAALENVIVWNLSNASIKMVLEGEKSFVTRIEVGPVKMAAGYEDGHIKLWDMESWAHITLDGHTSAVTCLDFDKDSTKLVSGSLDTYMIIWDVLNECGLYKLKGHTNAVTNCKFMTLYPILISSSKDKSIKMWDLTTQHCFATLQDPDFEVLDFLLCKEEQMMISADSGEDLKIWSLVDNVESSGTKRHMGTGNTLLDIPMKCNMVSRIFKKHSVSSKLLRFDHQYGVLYCLNNDSTLEAFKLKKSSSLKVSNQTTIFEENNMSDCFESLCEIPATNVCHLELLKNRKYQNMICIAHKKNCITLNTVNLEDPSLKFQNILSISNSGHRSSPTCVAINSNSTFFATGSNEIKIWSIKDRCCIQTISTEQCKSLIYVTGDRYLIGGMKSGALYIYDMLNAQVVECLNAHGGAIVHLKEMPNKNGFASCSVDQVSHNNVFTIKNVRQLEMEDPVTSFCYSNCQTYIAVSALNDVKLFYDDTLKYCLTLYGHKLPVNCIDISSDNEIIVTGSADNSVKIWGLTFGDCRKSIHAHSSSINCLKFVPETHYFFSCSSDSSIKYWDGDTFQNILELKRHGKSVPSFALNSDGDLLISISKDCSIRIWEKIEELMVPDAEENEEGANNPMITLAKDQDKEAQAHWKPSLSSVQHTENLVDALDIAMKAKNSDEPTHPVLISWNMSANQYVLYVLTSIPSNQLDVTLLILPYKYVLIMLSLFTDWFDRPNQFEMCLRCCLFLMKLHFYQLINTPQMEPLINKLRQHSKKSIQKLKEVDGTNKAVLDFIKNLQDTKPGGEYLKF</sequence>
<dbReference type="CDD" id="cd00200">
    <property type="entry name" value="WD40"/>
    <property type="match status" value="1"/>
</dbReference>
<dbReference type="InterPro" id="IPR036322">
    <property type="entry name" value="WD40_repeat_dom_sf"/>
</dbReference>
<dbReference type="Pfam" id="PF25172">
    <property type="entry name" value="Beta-prop_WDR3_2nd"/>
    <property type="match status" value="1"/>
</dbReference>
<evidence type="ECO:0000256" key="1">
    <source>
        <dbReference type="ARBA" id="ARBA00022574"/>
    </source>
</evidence>
<accession>A0A0C2MSM3</accession>
<dbReference type="PROSITE" id="PS50294">
    <property type="entry name" value="WD_REPEATS_REGION"/>
    <property type="match status" value="5"/>
</dbReference>
<dbReference type="GO" id="GO:0030490">
    <property type="term" value="P:maturation of SSU-rRNA"/>
    <property type="evidence" value="ECO:0007669"/>
    <property type="project" value="TreeGrafter"/>
</dbReference>
<evidence type="ECO:0000313" key="6">
    <source>
        <dbReference type="EMBL" id="KII64692.1"/>
    </source>
</evidence>
<dbReference type="OrthoDB" id="407922at2759"/>
<feature type="repeat" description="WD" evidence="4">
    <location>
        <begin position="663"/>
        <end position="695"/>
    </location>
</feature>
<dbReference type="SMART" id="SM00320">
    <property type="entry name" value="WD40"/>
    <property type="match status" value="11"/>
</dbReference>
<evidence type="ECO:0000256" key="3">
    <source>
        <dbReference type="ARBA" id="ARBA00038229"/>
    </source>
</evidence>
<dbReference type="GO" id="GO:0030515">
    <property type="term" value="F:snoRNA binding"/>
    <property type="evidence" value="ECO:0007669"/>
    <property type="project" value="TreeGrafter"/>
</dbReference>
<dbReference type="OMA" id="MNIPLTC"/>
<proteinExistence type="inferred from homology"/>
<feature type="repeat" description="WD" evidence="4">
    <location>
        <begin position="621"/>
        <end position="662"/>
    </location>
</feature>
<gene>
    <name evidence="6" type="ORF">RF11_05482</name>
</gene>
<dbReference type="Gene3D" id="2.130.10.10">
    <property type="entry name" value="YVTN repeat-like/Quinoprotein amine dehydrogenase"/>
    <property type="match status" value="3"/>
</dbReference>
<comment type="similarity">
    <text evidence="3">Belongs to the WD repeat WDR3/UTP12 family.</text>
</comment>
<feature type="repeat" description="WD" evidence="4">
    <location>
        <begin position="579"/>
        <end position="620"/>
    </location>
</feature>
<dbReference type="PANTHER" id="PTHR19853:SF0">
    <property type="entry name" value="WD REPEAT-CONTAINING PROTEIN 3"/>
    <property type="match status" value="1"/>
</dbReference>
<evidence type="ECO:0000256" key="2">
    <source>
        <dbReference type="ARBA" id="ARBA00022737"/>
    </source>
</evidence>
<evidence type="ECO:0000313" key="7">
    <source>
        <dbReference type="Proteomes" id="UP000031668"/>
    </source>
</evidence>
<dbReference type="InterPro" id="IPR051570">
    <property type="entry name" value="TBC1_cilium_biogenesis"/>
</dbReference>
<dbReference type="Pfam" id="PF25173">
    <property type="entry name" value="Beta-prop_WDR3_1st"/>
    <property type="match status" value="1"/>
</dbReference>
<dbReference type="EMBL" id="JWZT01004123">
    <property type="protein sequence ID" value="KII64692.1"/>
    <property type="molecule type" value="Genomic_DNA"/>
</dbReference>
<feature type="repeat" description="WD" evidence="4">
    <location>
        <begin position="115"/>
        <end position="148"/>
    </location>
</feature>
<dbReference type="PANTHER" id="PTHR19853">
    <property type="entry name" value="WD REPEAT CONTAINING PROTEIN 3 WDR3"/>
    <property type="match status" value="1"/>
</dbReference>
<dbReference type="Pfam" id="PF04003">
    <property type="entry name" value="Utp12"/>
    <property type="match status" value="1"/>
</dbReference>
<protein>
    <submittedName>
        <fullName evidence="6">WD repeat-containing protein 3</fullName>
    </submittedName>
</protein>
<dbReference type="PROSITE" id="PS00678">
    <property type="entry name" value="WD_REPEATS_1"/>
    <property type="match status" value="3"/>
</dbReference>
<feature type="repeat" description="WD" evidence="4">
    <location>
        <begin position="196"/>
        <end position="237"/>
    </location>
</feature>
<dbReference type="InterPro" id="IPR015943">
    <property type="entry name" value="WD40/YVTN_repeat-like_dom_sf"/>
</dbReference>
<name>A0A0C2MSM3_THEKT</name>
<dbReference type="InterPro" id="IPR007148">
    <property type="entry name" value="SSU_processome_Utp12"/>
</dbReference>
<dbReference type="PROSITE" id="PS50082">
    <property type="entry name" value="WD_REPEATS_2"/>
    <property type="match status" value="6"/>
</dbReference>
<dbReference type="Proteomes" id="UP000031668">
    <property type="component" value="Unassembled WGS sequence"/>
</dbReference>
<dbReference type="AlphaFoldDB" id="A0A0C2MSM3"/>
<comment type="caution">
    <text evidence="6">The sequence shown here is derived from an EMBL/GenBank/DDBJ whole genome shotgun (WGS) entry which is preliminary data.</text>
</comment>
<dbReference type="InterPro" id="IPR001680">
    <property type="entry name" value="WD40_rpt"/>
</dbReference>
<keyword evidence="1 4" id="KW-0853">WD repeat</keyword>
<keyword evidence="2" id="KW-0677">Repeat</keyword>
<evidence type="ECO:0000256" key="4">
    <source>
        <dbReference type="PROSITE-ProRule" id="PRU00221"/>
    </source>
</evidence>